<feature type="domain" description="SAC" evidence="1">
    <location>
        <begin position="33"/>
        <end position="386"/>
    </location>
</feature>
<dbReference type="Pfam" id="PF02383">
    <property type="entry name" value="Syja_N"/>
    <property type="match status" value="1"/>
</dbReference>
<gene>
    <name evidence="2" type="ORF">VNE69_07022</name>
</gene>
<dbReference type="AlphaFoldDB" id="A0AAX4JDK9"/>
<name>A0AAX4JDK9_9MICR</name>
<dbReference type="GO" id="GO:0005783">
    <property type="term" value="C:endoplasmic reticulum"/>
    <property type="evidence" value="ECO:0007669"/>
    <property type="project" value="TreeGrafter"/>
</dbReference>
<dbReference type="GO" id="GO:0046856">
    <property type="term" value="P:phosphatidylinositol dephosphorylation"/>
    <property type="evidence" value="ECO:0007669"/>
    <property type="project" value="TreeGrafter"/>
</dbReference>
<dbReference type="InterPro" id="IPR002013">
    <property type="entry name" value="SAC_dom"/>
</dbReference>
<sequence>MSFLLYHKHSCKINYQTDTGAVTIMNKDQRDILNDLIENINFNFILGIILIDNVEHLGLVLESELVGIYENTDLYKILKVEFLPMDKIDNDDTSFCLKHLIHTNDFYIAKNNFTDDEFIWNLHMIQNFMNCKAENGKIILKHSPDNKKQNFNIGFLICGFFTTKTFRIDNDFFSMKLLSLVSGNKMGTRLLSRGIDLEGNVSFFVKTFFETKRNNKKFFNMSILRGSIPLFWKQKNKGINGKLYFTGNRREMEASFDKHFNKLNNKYGKIHVITLLGEKKDEKILSDAYTDLLQNKNIKFTSFDLNSHISEFDNLKNLFFWHLEKIDRDDLVYRVNCIDCLDRTNLAQFLICKYKLDKILRNSTLDKVLQECWTENGNALSNLYTGSDVMKKELSLKQKRSFMGMFDDFVISATRLINNRFTDKQKNKTINLLLGKNLVDM</sequence>
<dbReference type="EMBL" id="CP142732">
    <property type="protein sequence ID" value="WUR03953.1"/>
    <property type="molecule type" value="Genomic_DNA"/>
</dbReference>
<dbReference type="Proteomes" id="UP001334084">
    <property type="component" value="Chromosome 7"/>
</dbReference>
<dbReference type="KEGG" id="vnx:VNE69_07022"/>
<dbReference type="RefSeq" id="XP_065330098.1">
    <property type="nucleotide sequence ID" value="XM_065474026.1"/>
</dbReference>
<organism evidence="2 3">
    <name type="scientific">Vairimorpha necatrix</name>
    <dbReference type="NCBI Taxonomy" id="6039"/>
    <lineage>
        <taxon>Eukaryota</taxon>
        <taxon>Fungi</taxon>
        <taxon>Fungi incertae sedis</taxon>
        <taxon>Microsporidia</taxon>
        <taxon>Nosematidae</taxon>
        <taxon>Vairimorpha</taxon>
    </lineage>
</organism>
<accession>A0AAX4JDK9</accession>
<dbReference type="PANTHER" id="PTHR45662">
    <property type="entry name" value="PHOSPHATIDYLINOSITIDE PHOSPHATASE SAC1"/>
    <property type="match status" value="1"/>
</dbReference>
<evidence type="ECO:0000313" key="3">
    <source>
        <dbReference type="Proteomes" id="UP001334084"/>
    </source>
</evidence>
<dbReference type="PANTHER" id="PTHR45662:SF2">
    <property type="entry name" value="PHOSPHATIDYLINOSITOL-3-PHOSPHATASE SAC1"/>
    <property type="match status" value="1"/>
</dbReference>
<dbReference type="GeneID" id="90541778"/>
<keyword evidence="3" id="KW-1185">Reference proteome</keyword>
<reference evidence="2" key="1">
    <citation type="journal article" date="2024" name="BMC Genomics">
        <title>Functional annotation of a divergent genome using sequence and structure-based similarity.</title>
        <authorList>
            <person name="Svedberg D."/>
            <person name="Winiger R.R."/>
            <person name="Berg A."/>
            <person name="Sharma H."/>
            <person name="Tellgren-Roth C."/>
            <person name="Debrunner-Vossbrinck B.A."/>
            <person name="Vossbrinck C.R."/>
            <person name="Barandun J."/>
        </authorList>
    </citation>
    <scope>NUCLEOTIDE SEQUENCE</scope>
    <source>
        <strain evidence="2">Illinois isolate</strain>
    </source>
</reference>
<dbReference type="PROSITE" id="PS50275">
    <property type="entry name" value="SAC"/>
    <property type="match status" value="1"/>
</dbReference>
<evidence type="ECO:0000259" key="1">
    <source>
        <dbReference type="PROSITE" id="PS50275"/>
    </source>
</evidence>
<dbReference type="GO" id="GO:0043812">
    <property type="term" value="F:phosphatidylinositol-4-phosphate phosphatase activity"/>
    <property type="evidence" value="ECO:0007669"/>
    <property type="project" value="TreeGrafter"/>
</dbReference>
<protein>
    <submittedName>
        <fullName evidence="2">Phosphoinositide phosphatase</fullName>
    </submittedName>
</protein>
<proteinExistence type="predicted"/>
<evidence type="ECO:0000313" key="2">
    <source>
        <dbReference type="EMBL" id="WUR03953.1"/>
    </source>
</evidence>